<evidence type="ECO:0000313" key="3">
    <source>
        <dbReference type="Proteomes" id="UP000185478"/>
    </source>
</evidence>
<name>A0A1L7CH84_9CORY</name>
<dbReference type="Proteomes" id="UP000185478">
    <property type="component" value="Chromosome"/>
</dbReference>
<dbReference type="EMBL" id="CP009245">
    <property type="protein sequence ID" value="APT85222.1"/>
    <property type="molecule type" value="Genomic_DNA"/>
</dbReference>
<accession>A0A1L7CH84</accession>
<dbReference type="AlphaFoldDB" id="A0A1L7CH84"/>
<gene>
    <name evidence="2" type="ORF">CAQU_09220</name>
</gene>
<keyword evidence="1" id="KW-1133">Transmembrane helix</keyword>
<feature type="transmembrane region" description="Helical" evidence="1">
    <location>
        <begin position="5"/>
        <end position="27"/>
    </location>
</feature>
<protein>
    <submittedName>
        <fullName evidence="2">Uncharacterized protein</fullName>
    </submittedName>
</protein>
<feature type="transmembrane region" description="Helical" evidence="1">
    <location>
        <begin position="33"/>
        <end position="55"/>
    </location>
</feature>
<sequence length="62" mass="6435">MRRWFVALLVATVLATIGVVLMVAGVVEDVQQWVRIGGVAAATALVVACLAEVTLRPAKGAC</sequence>
<evidence type="ECO:0000313" key="2">
    <source>
        <dbReference type="EMBL" id="APT85222.1"/>
    </source>
</evidence>
<organism evidence="2 3">
    <name type="scientific">Corynebacterium aquilae DSM 44791</name>
    <dbReference type="NCBI Taxonomy" id="1431546"/>
    <lineage>
        <taxon>Bacteria</taxon>
        <taxon>Bacillati</taxon>
        <taxon>Actinomycetota</taxon>
        <taxon>Actinomycetes</taxon>
        <taxon>Mycobacteriales</taxon>
        <taxon>Corynebacteriaceae</taxon>
        <taxon>Corynebacterium</taxon>
    </lineage>
</organism>
<proteinExistence type="predicted"/>
<keyword evidence="1" id="KW-0812">Transmembrane</keyword>
<evidence type="ECO:0000256" key="1">
    <source>
        <dbReference type="SAM" id="Phobius"/>
    </source>
</evidence>
<dbReference type="KEGG" id="caqu:CAQU_09220"/>
<keyword evidence="3" id="KW-1185">Reference proteome</keyword>
<reference evidence="2 3" key="1">
    <citation type="submission" date="2014-08" db="EMBL/GenBank/DDBJ databases">
        <title>Complete genome sequence of Corynebacterium aquilae S-613T(T) (=DSM 44791(T)), isolated from the choana of a healthy golden eagle.</title>
        <authorList>
            <person name="Ruckert C."/>
            <person name="Albersmeier A."/>
            <person name="Winkler A."/>
            <person name="Kalinowski J."/>
        </authorList>
    </citation>
    <scope>NUCLEOTIDE SEQUENCE [LARGE SCALE GENOMIC DNA]</scope>
    <source>
        <strain evidence="2 3">S-613</strain>
    </source>
</reference>
<keyword evidence="1" id="KW-0472">Membrane</keyword>